<proteinExistence type="predicted"/>
<reference evidence="1 2" key="1">
    <citation type="submission" date="2023-03" db="EMBL/GenBank/DDBJ databases">
        <title>Draft genome sequence of the bacteria which degrade cell wall of Tricholomamatutake.</title>
        <authorList>
            <person name="Konishi Y."/>
            <person name="Fukuta Y."/>
            <person name="Shirasaka N."/>
        </authorList>
    </citation>
    <scope>NUCLEOTIDE SEQUENCE [LARGE SCALE GENOMIC DNA]</scope>
    <source>
        <strain evidence="2">mu1</strain>
    </source>
</reference>
<keyword evidence="2" id="KW-1185">Reference proteome</keyword>
<accession>A0ABQ6GIJ1</accession>
<protein>
    <recommendedName>
        <fullName evidence="3">Carboxypeptidase regulatory-like domain-containing protein</fullName>
    </recommendedName>
</protein>
<evidence type="ECO:0000313" key="2">
    <source>
        <dbReference type="Proteomes" id="UP001157114"/>
    </source>
</evidence>
<organism evidence="1 2">
    <name type="scientific">Paenibacillus glycanilyticus</name>
    <dbReference type="NCBI Taxonomy" id="126569"/>
    <lineage>
        <taxon>Bacteria</taxon>
        <taxon>Bacillati</taxon>
        <taxon>Bacillota</taxon>
        <taxon>Bacilli</taxon>
        <taxon>Bacillales</taxon>
        <taxon>Paenibacillaceae</taxon>
        <taxon>Paenibacillus</taxon>
    </lineage>
</organism>
<dbReference type="EMBL" id="BSSQ01000015">
    <property type="protein sequence ID" value="GLX69426.1"/>
    <property type="molecule type" value="Genomic_DNA"/>
</dbReference>
<evidence type="ECO:0000313" key="1">
    <source>
        <dbReference type="EMBL" id="GLX69426.1"/>
    </source>
</evidence>
<comment type="caution">
    <text evidence="1">The sequence shown here is derived from an EMBL/GenBank/DDBJ whole genome shotgun (WGS) entry which is preliminary data.</text>
</comment>
<dbReference type="InterPro" id="IPR013784">
    <property type="entry name" value="Carb-bd-like_fold"/>
</dbReference>
<dbReference type="Proteomes" id="UP001157114">
    <property type="component" value="Unassembled WGS sequence"/>
</dbReference>
<dbReference type="Pfam" id="PF13620">
    <property type="entry name" value="CarboxypepD_reg"/>
    <property type="match status" value="2"/>
</dbReference>
<dbReference type="Gene3D" id="2.60.40.1120">
    <property type="entry name" value="Carboxypeptidase-like, regulatory domain"/>
    <property type="match status" value="2"/>
</dbReference>
<evidence type="ECO:0008006" key="3">
    <source>
        <dbReference type="Google" id="ProtNLM"/>
    </source>
</evidence>
<gene>
    <name evidence="1" type="ORF">MU1_37710</name>
</gene>
<dbReference type="InterPro" id="IPR008969">
    <property type="entry name" value="CarboxyPept-like_regulatory"/>
</dbReference>
<sequence length="143" mass="15161">MQTAVTDLNGNYITDPVVPGTYTVTASAPSYGSAARSLTTNATASSRADLTLSVEFGTLRGTIRDTSGNPLDMALAEIVTTNRELVRQIISNSNGQYAFTNIAAGLPTAEFSFPGKQTALRMPTIVDGQTTILDIVLLDEEEE</sequence>
<name>A0ABQ6GIJ1_9BACL</name>
<dbReference type="SUPFAM" id="SSF49452">
    <property type="entry name" value="Starch-binding domain-like"/>
    <property type="match status" value="1"/>
</dbReference>
<dbReference type="SUPFAM" id="SSF49464">
    <property type="entry name" value="Carboxypeptidase regulatory domain-like"/>
    <property type="match status" value="1"/>
</dbReference>